<sequence>MEERQNFNTAKAPRMSMVFPQAVIADKFIFLSGTPGLSLASGQVVSDSFEDQTRQAFLNIQQILEDAGSSLQKVVKTTVFMVTGNDFGVLNKVYSEFFPDNAPARSTPQVMPFPAGILVSIECIALL</sequence>
<proteinExistence type="inferred from homology"/>
<dbReference type="Pfam" id="PF01042">
    <property type="entry name" value="Ribonuc_L-PSP"/>
    <property type="match status" value="1"/>
</dbReference>
<evidence type="ECO:0000256" key="1">
    <source>
        <dbReference type="ARBA" id="ARBA00010552"/>
    </source>
</evidence>
<protein>
    <recommendedName>
        <fullName evidence="4">RidA family protein</fullName>
    </recommendedName>
</protein>
<dbReference type="RefSeq" id="WP_157590402.1">
    <property type="nucleotide sequence ID" value="NZ_WPIN01000024.1"/>
</dbReference>
<dbReference type="Gene3D" id="3.30.1330.40">
    <property type="entry name" value="RutC-like"/>
    <property type="match status" value="1"/>
</dbReference>
<dbReference type="InterPro" id="IPR035959">
    <property type="entry name" value="RutC-like_sf"/>
</dbReference>
<dbReference type="Proteomes" id="UP000436006">
    <property type="component" value="Unassembled WGS sequence"/>
</dbReference>
<accession>A0A7K1SP80</accession>
<dbReference type="FunFam" id="3.30.1330.40:FF:000001">
    <property type="entry name" value="L-PSP family endoribonuclease"/>
    <property type="match status" value="1"/>
</dbReference>
<dbReference type="GO" id="GO:0019239">
    <property type="term" value="F:deaminase activity"/>
    <property type="evidence" value="ECO:0007669"/>
    <property type="project" value="TreeGrafter"/>
</dbReference>
<dbReference type="CDD" id="cd00448">
    <property type="entry name" value="YjgF_YER057c_UK114_family"/>
    <property type="match status" value="1"/>
</dbReference>
<organism evidence="2 3">
    <name type="scientific">Spirosoma arboris</name>
    <dbReference type="NCBI Taxonomy" id="2682092"/>
    <lineage>
        <taxon>Bacteria</taxon>
        <taxon>Pseudomonadati</taxon>
        <taxon>Bacteroidota</taxon>
        <taxon>Cytophagia</taxon>
        <taxon>Cytophagales</taxon>
        <taxon>Cytophagaceae</taxon>
        <taxon>Spirosoma</taxon>
    </lineage>
</organism>
<evidence type="ECO:0008006" key="4">
    <source>
        <dbReference type="Google" id="ProtNLM"/>
    </source>
</evidence>
<dbReference type="NCBIfam" id="TIGR00004">
    <property type="entry name" value="Rid family detoxifying hydrolase"/>
    <property type="match status" value="1"/>
</dbReference>
<reference evidence="2 3" key="1">
    <citation type="submission" date="2019-12" db="EMBL/GenBank/DDBJ databases">
        <title>Spirosoma sp. HMF4905 genome sequencing and assembly.</title>
        <authorList>
            <person name="Kang H."/>
            <person name="Cha I."/>
            <person name="Kim H."/>
            <person name="Joh K."/>
        </authorList>
    </citation>
    <scope>NUCLEOTIDE SEQUENCE [LARGE SCALE GENOMIC DNA]</scope>
    <source>
        <strain evidence="2 3">HMF4905</strain>
    </source>
</reference>
<name>A0A7K1SP80_9BACT</name>
<comment type="caution">
    <text evidence="2">The sequence shown here is derived from an EMBL/GenBank/DDBJ whole genome shotgun (WGS) entry which is preliminary data.</text>
</comment>
<keyword evidence="3" id="KW-1185">Reference proteome</keyword>
<dbReference type="AlphaFoldDB" id="A0A7K1SP80"/>
<dbReference type="GO" id="GO:0005829">
    <property type="term" value="C:cytosol"/>
    <property type="evidence" value="ECO:0007669"/>
    <property type="project" value="TreeGrafter"/>
</dbReference>
<gene>
    <name evidence="2" type="ORF">GO755_36625</name>
</gene>
<comment type="similarity">
    <text evidence="1">Belongs to the RutC family.</text>
</comment>
<dbReference type="SUPFAM" id="SSF55298">
    <property type="entry name" value="YjgF-like"/>
    <property type="match status" value="1"/>
</dbReference>
<dbReference type="PANTHER" id="PTHR11803:SF58">
    <property type="entry name" value="PROTEIN HMF1-RELATED"/>
    <property type="match status" value="1"/>
</dbReference>
<evidence type="ECO:0000313" key="2">
    <source>
        <dbReference type="EMBL" id="MVM35600.1"/>
    </source>
</evidence>
<dbReference type="InterPro" id="IPR006175">
    <property type="entry name" value="YjgF/YER057c/UK114"/>
</dbReference>
<dbReference type="InterPro" id="IPR006056">
    <property type="entry name" value="RidA"/>
</dbReference>
<evidence type="ECO:0000313" key="3">
    <source>
        <dbReference type="Proteomes" id="UP000436006"/>
    </source>
</evidence>
<dbReference type="EMBL" id="WPIN01000024">
    <property type="protein sequence ID" value="MVM35600.1"/>
    <property type="molecule type" value="Genomic_DNA"/>
</dbReference>
<dbReference type="PANTHER" id="PTHR11803">
    <property type="entry name" value="2-IMINOBUTANOATE/2-IMINOPROPANOATE DEAMINASE RIDA"/>
    <property type="match status" value="1"/>
</dbReference>